<keyword evidence="2 4" id="KW-0863">Zinc-finger</keyword>
<gene>
    <name evidence="7" type="primary">LOC107820662</name>
</gene>
<organism evidence="7">
    <name type="scientific">Nicotiana tabacum</name>
    <name type="common">Common tobacco</name>
    <dbReference type="NCBI Taxonomy" id="4097"/>
    <lineage>
        <taxon>Eukaryota</taxon>
        <taxon>Viridiplantae</taxon>
        <taxon>Streptophyta</taxon>
        <taxon>Embryophyta</taxon>
        <taxon>Tracheophyta</taxon>
        <taxon>Spermatophyta</taxon>
        <taxon>Magnoliopsida</taxon>
        <taxon>eudicotyledons</taxon>
        <taxon>Gunneridae</taxon>
        <taxon>Pentapetalae</taxon>
        <taxon>asterids</taxon>
        <taxon>lamiids</taxon>
        <taxon>Solanales</taxon>
        <taxon>Solanaceae</taxon>
        <taxon>Nicotianoideae</taxon>
        <taxon>Nicotianeae</taxon>
        <taxon>Nicotiana</taxon>
    </lineage>
</organism>
<proteinExistence type="predicted"/>
<dbReference type="GO" id="GO:0006357">
    <property type="term" value="P:regulation of transcription by RNA polymerase II"/>
    <property type="evidence" value="ECO:0000318"/>
    <property type="project" value="GO_Central"/>
</dbReference>
<evidence type="ECO:0000256" key="3">
    <source>
        <dbReference type="ARBA" id="ARBA00022833"/>
    </source>
</evidence>
<feature type="compositionally biased region" description="Polar residues" evidence="5">
    <location>
        <begin position="26"/>
        <end position="45"/>
    </location>
</feature>
<accession>A0A1S4CN42</accession>
<evidence type="ECO:0000256" key="2">
    <source>
        <dbReference type="ARBA" id="ARBA00022771"/>
    </source>
</evidence>
<evidence type="ECO:0000259" key="6">
    <source>
        <dbReference type="PROSITE" id="PS50808"/>
    </source>
</evidence>
<dbReference type="AlphaFoldDB" id="A0A1S4CN42"/>
<keyword evidence="3" id="KW-0862">Zinc</keyword>
<dbReference type="RefSeq" id="XP_016502470.1">
    <property type="nucleotide sequence ID" value="XM_016646984.1"/>
</dbReference>
<feature type="region of interest" description="Disordered" evidence="5">
    <location>
        <begin position="26"/>
        <end position="51"/>
    </location>
</feature>
<dbReference type="OrthoDB" id="1224289at2759"/>
<dbReference type="GO" id="GO:0005634">
    <property type="term" value="C:nucleus"/>
    <property type="evidence" value="ECO:0000318"/>
    <property type="project" value="GO_Central"/>
</dbReference>
<dbReference type="PANTHER" id="PTHR34396:SF27">
    <property type="entry name" value="OS08G0208700 PROTEIN"/>
    <property type="match status" value="1"/>
</dbReference>
<dbReference type="SMART" id="SM00614">
    <property type="entry name" value="ZnF_BED"/>
    <property type="match status" value="1"/>
</dbReference>
<dbReference type="InterPro" id="IPR036236">
    <property type="entry name" value="Znf_C2H2_sf"/>
</dbReference>
<reference evidence="7" key="1">
    <citation type="submission" date="2025-08" db="UniProtKB">
        <authorList>
            <consortium name="RefSeq"/>
        </authorList>
    </citation>
    <scope>IDENTIFICATION</scope>
</reference>
<dbReference type="PaxDb" id="4097-A0A1S4CN42"/>
<dbReference type="Pfam" id="PF02892">
    <property type="entry name" value="zf-BED"/>
    <property type="match status" value="1"/>
</dbReference>
<name>A0A1S4CN42_TOBAC</name>
<evidence type="ECO:0000256" key="1">
    <source>
        <dbReference type="ARBA" id="ARBA00022723"/>
    </source>
</evidence>
<dbReference type="GO" id="GO:0003677">
    <property type="term" value="F:DNA binding"/>
    <property type="evidence" value="ECO:0007669"/>
    <property type="project" value="InterPro"/>
</dbReference>
<dbReference type="SUPFAM" id="SSF57667">
    <property type="entry name" value="beta-beta-alpha zinc fingers"/>
    <property type="match status" value="1"/>
</dbReference>
<dbReference type="GO" id="GO:0008270">
    <property type="term" value="F:zinc ion binding"/>
    <property type="evidence" value="ECO:0007669"/>
    <property type="project" value="UniProtKB-KW"/>
</dbReference>
<dbReference type="InterPro" id="IPR053031">
    <property type="entry name" value="Cuticle_assoc_protein"/>
</dbReference>
<dbReference type="PANTHER" id="PTHR34396">
    <property type="entry name" value="OS03G0264950 PROTEIN-RELATED"/>
    <property type="match status" value="1"/>
</dbReference>
<sequence length="131" mass="14962">MTIVPYVVFDSRANFQMKDTSKVSDIGSSESLPITVDSNTNSIDTQDSKKRKTMQPRFDVWNHFDKFEVNGVGKARCRYCKQAYVANSSKNGTTGLKNHLLRCKEYPLNITQDNSQTKINFQPCQNDERSI</sequence>
<evidence type="ECO:0000313" key="7">
    <source>
        <dbReference type="RefSeq" id="XP_016502470.1"/>
    </source>
</evidence>
<keyword evidence="1" id="KW-0479">Metal-binding</keyword>
<dbReference type="InterPro" id="IPR003656">
    <property type="entry name" value="Znf_BED"/>
</dbReference>
<dbReference type="PROSITE" id="PS50808">
    <property type="entry name" value="ZF_BED"/>
    <property type="match status" value="1"/>
</dbReference>
<evidence type="ECO:0000256" key="5">
    <source>
        <dbReference type="SAM" id="MobiDB-lite"/>
    </source>
</evidence>
<dbReference type="KEGG" id="nta:107820662"/>
<evidence type="ECO:0000256" key="4">
    <source>
        <dbReference type="PROSITE-ProRule" id="PRU00027"/>
    </source>
</evidence>
<feature type="domain" description="BED-type" evidence="6">
    <location>
        <begin position="55"/>
        <end position="110"/>
    </location>
</feature>
<protein>
    <recommendedName>
        <fullName evidence="6">BED-type domain-containing protein</fullName>
    </recommendedName>
</protein>